<reference evidence="2 3" key="1">
    <citation type="journal article" date="2014" name="Genome Biol. Evol.">
        <title>The genome of the myxosporean Thelohanellus kitauei shows adaptations to nutrient acquisition within its fish host.</title>
        <authorList>
            <person name="Yang Y."/>
            <person name="Xiong J."/>
            <person name="Zhou Z."/>
            <person name="Huo F."/>
            <person name="Miao W."/>
            <person name="Ran C."/>
            <person name="Liu Y."/>
            <person name="Zhang J."/>
            <person name="Feng J."/>
            <person name="Wang M."/>
            <person name="Wang M."/>
            <person name="Wang L."/>
            <person name="Yao B."/>
        </authorList>
    </citation>
    <scope>NUCLEOTIDE SEQUENCE [LARGE SCALE GENOMIC DNA]</scope>
    <source>
        <strain evidence="2">Wuqing</strain>
    </source>
</reference>
<keyword evidence="3" id="KW-1185">Reference proteome</keyword>
<dbReference type="Proteomes" id="UP000031668">
    <property type="component" value="Unassembled WGS sequence"/>
</dbReference>
<evidence type="ECO:0000313" key="3">
    <source>
        <dbReference type="Proteomes" id="UP000031668"/>
    </source>
</evidence>
<evidence type="ECO:0000313" key="2">
    <source>
        <dbReference type="EMBL" id="KII63292.1"/>
    </source>
</evidence>
<dbReference type="SUPFAM" id="SSF48371">
    <property type="entry name" value="ARM repeat"/>
    <property type="match status" value="1"/>
</dbReference>
<comment type="caution">
    <text evidence="2">The sequence shown here is derived from an EMBL/GenBank/DDBJ whole genome shotgun (WGS) entry which is preliminary data.</text>
</comment>
<gene>
    <name evidence="2" type="ORF">RF11_04951</name>
</gene>
<dbReference type="AlphaFoldDB" id="A0A0C2J2I3"/>
<organism evidence="2 3">
    <name type="scientific">Thelohanellus kitauei</name>
    <name type="common">Myxosporean</name>
    <dbReference type="NCBI Taxonomy" id="669202"/>
    <lineage>
        <taxon>Eukaryota</taxon>
        <taxon>Metazoa</taxon>
        <taxon>Cnidaria</taxon>
        <taxon>Myxozoa</taxon>
        <taxon>Myxosporea</taxon>
        <taxon>Bivalvulida</taxon>
        <taxon>Platysporina</taxon>
        <taxon>Myxobolidae</taxon>
        <taxon>Thelohanellus</taxon>
    </lineage>
</organism>
<accession>A0A0C2J2I3</accession>
<feature type="region of interest" description="Disordered" evidence="1">
    <location>
        <begin position="1"/>
        <end position="34"/>
    </location>
</feature>
<proteinExistence type="predicted"/>
<evidence type="ECO:0000256" key="1">
    <source>
        <dbReference type="SAM" id="MobiDB-lite"/>
    </source>
</evidence>
<sequence length="250" mass="29660">MLEDREEINVEDVNEDDDDEEDDEEEEEIPDERIEDYITNTTSTDISTLISAVRKFMSETKKYKNYVVNSEFIIFFPRQLYRRFEEMSTLDANVTGYLEMKVLCSDVFIFIFRHFDEFIEVDGSSFIEPFLNFLKTPDPYVVLNPTDILDSIINCIEDDSNKFFFVNENFIYHFYKYFFPPIQNVKDDLYDCSLYIYDDSKLDRNHLSPAKLTKNIQEMMANFHIASEDIGEMLLATFHLIPNLNLIDEI</sequence>
<feature type="compositionally biased region" description="Acidic residues" evidence="1">
    <location>
        <begin position="1"/>
        <end position="30"/>
    </location>
</feature>
<dbReference type="EMBL" id="JWZT01004745">
    <property type="protein sequence ID" value="KII63292.1"/>
    <property type="molecule type" value="Genomic_DNA"/>
</dbReference>
<dbReference type="InterPro" id="IPR016024">
    <property type="entry name" value="ARM-type_fold"/>
</dbReference>
<protein>
    <submittedName>
        <fullName evidence="2">Uncharacterized protein</fullName>
    </submittedName>
</protein>
<name>A0A0C2J2I3_THEKT</name>